<reference evidence="1" key="1">
    <citation type="journal article" date="2023" name="Plant J.">
        <title>The genome of the king protea, Protea cynaroides.</title>
        <authorList>
            <person name="Chang J."/>
            <person name="Duong T.A."/>
            <person name="Schoeman C."/>
            <person name="Ma X."/>
            <person name="Roodt D."/>
            <person name="Barker N."/>
            <person name="Li Z."/>
            <person name="Van de Peer Y."/>
            <person name="Mizrachi E."/>
        </authorList>
    </citation>
    <scope>NUCLEOTIDE SEQUENCE</scope>
    <source>
        <tissue evidence="1">Young leaves</tissue>
    </source>
</reference>
<dbReference type="Pfam" id="PF03140">
    <property type="entry name" value="DUF247"/>
    <property type="match status" value="1"/>
</dbReference>
<accession>A0A9Q0KQX9</accession>
<dbReference type="GO" id="GO:0009507">
    <property type="term" value="C:chloroplast"/>
    <property type="evidence" value="ECO:0007669"/>
    <property type="project" value="TreeGrafter"/>
</dbReference>
<dbReference type="PANTHER" id="PTHR34943">
    <property type="match status" value="1"/>
</dbReference>
<dbReference type="Proteomes" id="UP001141806">
    <property type="component" value="Unassembled WGS sequence"/>
</dbReference>
<dbReference type="AlphaFoldDB" id="A0A9Q0KQX9"/>
<dbReference type="InterPro" id="IPR044705">
    <property type="entry name" value="CCB4"/>
</dbReference>
<evidence type="ECO:0000313" key="2">
    <source>
        <dbReference type="Proteomes" id="UP001141806"/>
    </source>
</evidence>
<dbReference type="PANTHER" id="PTHR34943:SF2">
    <property type="entry name" value="PROTEIN COFACTOR ASSEMBLY OF COMPLEX C SUBUNIT B CCB4, CHLOROPLASTIC"/>
    <property type="match status" value="1"/>
</dbReference>
<evidence type="ECO:0000313" key="1">
    <source>
        <dbReference type="EMBL" id="KAJ4975071.1"/>
    </source>
</evidence>
<name>A0A9Q0KQX9_9MAGN</name>
<sequence length="470" mass="53297">MQSNLSDQCLRVDLFHGLGDLVAQCLCICFTQSQVSATLAPIDLKSRTPLFLLQSTEMDLRSLMNEMFCSDWLLAERIWKLEIEVYGRQTDSIINDGQTQLNEVGDFTNKEIKFHMHPAIQIIYSQIAMRQNQFINWCILVVLDVKFSIEKSSFLHFNFKVINAIVDLRHGMGLNTSAIEHVSDSLACLTFEFVPGSLPLENLFFGISYFAAQTAMISSTLFSRRVNLSSMVGELDVLILDIKKIQDMVPHIFLDWTVSLFRNMITFEQLHNVVRKHITDYATILDSFIDSFGDVALLNEKGIIKSFLGEHKQHHTVEDIGDKEPLASDIHEQSMAKRHRKEALQTDGRSLAVIKLHGEAQKAHTEEANILQLDEPEEPDIIQLDDPDILQLVQWCFEVWTESDLANLSFYPGKSEVPFLPPNTQAVILQPLGDKGIAVIGGDTIRGFTTADQNHETRRTNILGWEHKAL</sequence>
<protein>
    <submittedName>
        <fullName evidence="1">Uncharacterized protein</fullName>
    </submittedName>
</protein>
<dbReference type="Pfam" id="PF11152">
    <property type="entry name" value="CCB2_CCB4"/>
    <property type="match status" value="1"/>
</dbReference>
<comment type="caution">
    <text evidence="1">The sequence shown here is derived from an EMBL/GenBank/DDBJ whole genome shotgun (WGS) entry which is preliminary data.</text>
</comment>
<dbReference type="EMBL" id="JAMYWD010000003">
    <property type="protein sequence ID" value="KAJ4975071.1"/>
    <property type="molecule type" value="Genomic_DNA"/>
</dbReference>
<dbReference type="InterPro" id="IPR004158">
    <property type="entry name" value="DUF247_pln"/>
</dbReference>
<keyword evidence="2" id="KW-1185">Reference proteome</keyword>
<gene>
    <name evidence="1" type="ORF">NE237_000177</name>
</gene>
<dbReference type="InterPro" id="IPR021325">
    <property type="entry name" value="CCB2/CCB4"/>
</dbReference>
<dbReference type="OrthoDB" id="439612at2759"/>
<dbReference type="GO" id="GO:0010190">
    <property type="term" value="P:cytochrome b6f complex assembly"/>
    <property type="evidence" value="ECO:0007669"/>
    <property type="project" value="TreeGrafter"/>
</dbReference>
<organism evidence="1 2">
    <name type="scientific">Protea cynaroides</name>
    <dbReference type="NCBI Taxonomy" id="273540"/>
    <lineage>
        <taxon>Eukaryota</taxon>
        <taxon>Viridiplantae</taxon>
        <taxon>Streptophyta</taxon>
        <taxon>Embryophyta</taxon>
        <taxon>Tracheophyta</taxon>
        <taxon>Spermatophyta</taxon>
        <taxon>Magnoliopsida</taxon>
        <taxon>Proteales</taxon>
        <taxon>Proteaceae</taxon>
        <taxon>Protea</taxon>
    </lineage>
</organism>
<proteinExistence type="predicted"/>